<evidence type="ECO:0000313" key="2">
    <source>
        <dbReference type="Proteomes" id="UP001190700"/>
    </source>
</evidence>
<keyword evidence="2" id="KW-1185">Reference proteome</keyword>
<comment type="caution">
    <text evidence="1">The sequence shown here is derived from an EMBL/GenBank/DDBJ whole genome shotgun (WGS) entry which is preliminary data.</text>
</comment>
<dbReference type="AlphaFoldDB" id="A0AAE0FBZ6"/>
<reference evidence="1 2" key="1">
    <citation type="journal article" date="2015" name="Genome Biol. Evol.">
        <title>Comparative Genomics of a Bacterivorous Green Alga Reveals Evolutionary Causalities and Consequences of Phago-Mixotrophic Mode of Nutrition.</title>
        <authorList>
            <person name="Burns J.A."/>
            <person name="Paasch A."/>
            <person name="Narechania A."/>
            <person name="Kim E."/>
        </authorList>
    </citation>
    <scope>NUCLEOTIDE SEQUENCE [LARGE SCALE GENOMIC DNA]</scope>
    <source>
        <strain evidence="1 2">PLY_AMNH</strain>
    </source>
</reference>
<proteinExistence type="predicted"/>
<name>A0AAE0FBZ6_9CHLO</name>
<sequence>MSTAAKTDRPGRMGRVAGAACYRIRVKHPLLSRTRKSGCHQSSAICLASQTPSLRTSSAPHVSKAVRVQTLAHFAARVYSVFSHEMCVPVVVGTFLASSGQGVETWVTP</sequence>
<gene>
    <name evidence="1" type="ORF">CYMTET_34237</name>
</gene>
<dbReference type="Proteomes" id="UP001190700">
    <property type="component" value="Unassembled WGS sequence"/>
</dbReference>
<evidence type="ECO:0000313" key="1">
    <source>
        <dbReference type="EMBL" id="KAK3256633.1"/>
    </source>
</evidence>
<protein>
    <submittedName>
        <fullName evidence="1">Uncharacterized protein</fullName>
    </submittedName>
</protein>
<organism evidence="1 2">
    <name type="scientific">Cymbomonas tetramitiformis</name>
    <dbReference type="NCBI Taxonomy" id="36881"/>
    <lineage>
        <taxon>Eukaryota</taxon>
        <taxon>Viridiplantae</taxon>
        <taxon>Chlorophyta</taxon>
        <taxon>Pyramimonadophyceae</taxon>
        <taxon>Pyramimonadales</taxon>
        <taxon>Pyramimonadaceae</taxon>
        <taxon>Cymbomonas</taxon>
    </lineage>
</organism>
<dbReference type="EMBL" id="LGRX02021474">
    <property type="protein sequence ID" value="KAK3256633.1"/>
    <property type="molecule type" value="Genomic_DNA"/>
</dbReference>
<accession>A0AAE0FBZ6</accession>